<feature type="repeat" description="PPR" evidence="3">
    <location>
        <begin position="378"/>
        <end position="412"/>
    </location>
</feature>
<dbReference type="Pfam" id="PF13812">
    <property type="entry name" value="PPR_3"/>
    <property type="match status" value="2"/>
</dbReference>
<dbReference type="EMBL" id="GDJX01001634">
    <property type="protein sequence ID" value="JAT66302.1"/>
    <property type="molecule type" value="Transcribed_RNA"/>
</dbReference>
<dbReference type="InterPro" id="IPR002885">
    <property type="entry name" value="PPR_rpt"/>
</dbReference>
<name>A0A1D1ZH29_9ARAE</name>
<protein>
    <submittedName>
        <fullName evidence="5">Pentatricopeptide repeat-containing protein At3g29290</fullName>
    </submittedName>
</protein>
<feature type="repeat" description="PPR" evidence="3">
    <location>
        <begin position="343"/>
        <end position="377"/>
    </location>
</feature>
<dbReference type="PANTHER" id="PTHR47939">
    <property type="entry name" value="MEMBRANE-ASSOCIATED SALT-INDUCIBLE PROTEIN-LIKE"/>
    <property type="match status" value="1"/>
</dbReference>
<dbReference type="Pfam" id="PF01535">
    <property type="entry name" value="PPR"/>
    <property type="match status" value="2"/>
</dbReference>
<proteinExistence type="inferred from homology"/>
<feature type="compositionally biased region" description="Low complexity" evidence="4">
    <location>
        <begin position="25"/>
        <end position="39"/>
    </location>
</feature>
<comment type="similarity">
    <text evidence="1">Belongs to the PPR family. P subfamily.</text>
</comment>
<feature type="region of interest" description="Disordered" evidence="4">
    <location>
        <begin position="17"/>
        <end position="40"/>
    </location>
</feature>
<gene>
    <name evidence="5" type="primary">EMB2076</name>
    <name evidence="5" type="ORF">g.72934</name>
</gene>
<dbReference type="PROSITE" id="PS51375">
    <property type="entry name" value="PPR"/>
    <property type="match status" value="8"/>
</dbReference>
<dbReference type="AlphaFoldDB" id="A0A1D1ZH29"/>
<organism evidence="5">
    <name type="scientific">Anthurium amnicola</name>
    <dbReference type="NCBI Taxonomy" id="1678845"/>
    <lineage>
        <taxon>Eukaryota</taxon>
        <taxon>Viridiplantae</taxon>
        <taxon>Streptophyta</taxon>
        <taxon>Embryophyta</taxon>
        <taxon>Tracheophyta</taxon>
        <taxon>Spermatophyta</taxon>
        <taxon>Magnoliopsida</taxon>
        <taxon>Liliopsida</taxon>
        <taxon>Araceae</taxon>
        <taxon>Pothoideae</taxon>
        <taxon>Potheae</taxon>
        <taxon>Anthurium</taxon>
    </lineage>
</organism>
<evidence type="ECO:0000256" key="1">
    <source>
        <dbReference type="ARBA" id="ARBA00007626"/>
    </source>
</evidence>
<feature type="repeat" description="PPR" evidence="3">
    <location>
        <begin position="166"/>
        <end position="200"/>
    </location>
</feature>
<dbReference type="InterPro" id="IPR050667">
    <property type="entry name" value="PPR-containing_protein"/>
</dbReference>
<evidence type="ECO:0000256" key="2">
    <source>
        <dbReference type="ARBA" id="ARBA00022737"/>
    </source>
</evidence>
<sequence>MPESLTSSSATFAACHGSRAGGSAGRCRTGTPSSPSSRRAVGFGWSTRIAHGALRAAEVGCGGCGALLVAGGYPRSVVGAGARGRLVPATSSNLAPESEQVAAEADVLVETGGQPTVSLSGATVHFLEERDEGVLSKRMLSLSRSNKVRGALEVFVSMTAAGLRPGSHACNSLLACLVRNGSLDDALRVFEMMRKRRMATGHTFSLILKAVAEARGFDSAVRLFMEVEAEGMAEGSFDVIVHNTVISMCARERNWLEAERMWTSLKKSSCSGTMVTYRLLVSTFVQCGQAELALCAYNEMIHNGLQPDEDVMKAMIAVCTKDGKWELGLTVFRQMLDSGIQPNAIAYNAMISCLGKAGESELAFKIYDLMRSSGHSPDVFTWNALLSALYRCRKYADALRLFESIMRENSELNVHLYNIALMSCQRLGLWDHSLQLLWKMEKSEILVPTASYNLVIHACEHAKQPKVALQVYQHMIHKRCIPDTFTYLSLIRACIWGSLWNEVEEILKRVAPNASLYNAVIHGFCLRGKITSAKKLYSKMRSSGLEADGKTRAFMLQHFANDRVRQNMG</sequence>
<feature type="repeat" description="PPR" evidence="3">
    <location>
        <begin position="513"/>
        <end position="547"/>
    </location>
</feature>
<dbReference type="PANTHER" id="PTHR47939:SF13">
    <property type="entry name" value="OS03G0201400 PROTEIN"/>
    <property type="match status" value="1"/>
</dbReference>
<evidence type="ECO:0000256" key="3">
    <source>
        <dbReference type="PROSITE-ProRule" id="PRU00708"/>
    </source>
</evidence>
<feature type="repeat" description="PPR" evidence="3">
    <location>
        <begin position="308"/>
        <end position="342"/>
    </location>
</feature>
<dbReference type="Pfam" id="PF13041">
    <property type="entry name" value="PPR_2"/>
    <property type="match status" value="3"/>
</dbReference>
<accession>A0A1D1ZH29</accession>
<dbReference type="NCBIfam" id="TIGR00756">
    <property type="entry name" value="PPR"/>
    <property type="match status" value="8"/>
</dbReference>
<evidence type="ECO:0000313" key="5">
    <source>
        <dbReference type="EMBL" id="JAT66302.1"/>
    </source>
</evidence>
<reference evidence="5" key="1">
    <citation type="submission" date="2015-07" db="EMBL/GenBank/DDBJ databases">
        <title>Transcriptome Assembly of Anthurium amnicola.</title>
        <authorList>
            <person name="Suzuki J."/>
        </authorList>
    </citation>
    <scope>NUCLEOTIDE SEQUENCE</scope>
</reference>
<dbReference type="Gene3D" id="1.25.40.10">
    <property type="entry name" value="Tetratricopeptide repeat domain"/>
    <property type="match status" value="5"/>
</dbReference>
<feature type="repeat" description="PPR" evidence="3">
    <location>
        <begin position="238"/>
        <end position="272"/>
    </location>
</feature>
<dbReference type="InterPro" id="IPR011990">
    <property type="entry name" value="TPR-like_helical_dom_sf"/>
</dbReference>
<feature type="repeat" description="PPR" evidence="3">
    <location>
        <begin position="273"/>
        <end position="307"/>
    </location>
</feature>
<evidence type="ECO:0000256" key="4">
    <source>
        <dbReference type="SAM" id="MobiDB-lite"/>
    </source>
</evidence>
<keyword evidence="2" id="KW-0677">Repeat</keyword>
<feature type="repeat" description="PPR" evidence="3">
    <location>
        <begin position="448"/>
        <end position="482"/>
    </location>
</feature>